<name>A0A1J5T6P9_9ZZZZ</name>
<reference evidence="1" key="1">
    <citation type="submission" date="2016-10" db="EMBL/GenBank/DDBJ databases">
        <title>Sequence of Gallionella enrichment culture.</title>
        <authorList>
            <person name="Poehlein A."/>
            <person name="Muehling M."/>
            <person name="Daniel R."/>
        </authorList>
    </citation>
    <scope>NUCLEOTIDE SEQUENCE</scope>
</reference>
<sequence length="506" mass="58131">MTESRLPPGLVLWPGTESIFQRIGVLISDIHCTDCTVGNQTADETDWKSFFGELELRLDASATDVSEVVLILNGDVVDLLRSGKWAAANIYPWQRDDPSFRKTILDIMHDIVDRHASDPAKTSGSSGFFHYLQKMVERLKQKTPHVTVIPIVGNHDKELQVVPEAREIYYRQCLGLAADGLGAGYREWVAGQMGSDPADPWPLLPFYFADPGLRLFATHGQWRDNTNSRSTSRWKFRHGWQPQVWRLEQYRAFSDPCFGDTIASGLLSGFIWNATRAIEREVIPFAINRSANDGIEHIRNVLREMDLYRPASRAVVRLLEEIGKLDRKDANTPRLYKAVVDQYRLSLRSWLDQPETFHTAPPLFRIVLLPVISLLSRPHWAWLDTLLMRWMAKASDRQGDTPYDKLPAFRADYRPCGFHLHAEGHTHFAMEADLRYSTPQQPRNYTYVNLGAWRNRIVQKFGNKGYRRRSTGRALVVRNADSGSAESDYRFTLRDVTSWGDRLDRW</sequence>
<dbReference type="SUPFAM" id="SSF56300">
    <property type="entry name" value="Metallo-dependent phosphatases"/>
    <property type="match status" value="1"/>
</dbReference>
<gene>
    <name evidence="1" type="ORF">GALL_83310</name>
</gene>
<proteinExistence type="predicted"/>
<dbReference type="InterPro" id="IPR029052">
    <property type="entry name" value="Metallo-depent_PP-like"/>
</dbReference>
<evidence type="ECO:0000313" key="1">
    <source>
        <dbReference type="EMBL" id="OIR09492.1"/>
    </source>
</evidence>
<comment type="caution">
    <text evidence="1">The sequence shown here is derived from an EMBL/GenBank/DDBJ whole genome shotgun (WGS) entry which is preliminary data.</text>
</comment>
<protein>
    <submittedName>
        <fullName evidence="1">Uncharacterized protein</fullName>
    </submittedName>
</protein>
<accession>A0A1J5T6P9</accession>
<organism evidence="1">
    <name type="scientific">mine drainage metagenome</name>
    <dbReference type="NCBI Taxonomy" id="410659"/>
    <lineage>
        <taxon>unclassified sequences</taxon>
        <taxon>metagenomes</taxon>
        <taxon>ecological metagenomes</taxon>
    </lineage>
</organism>
<dbReference type="AlphaFoldDB" id="A0A1J5T6P9"/>
<dbReference type="EMBL" id="MLJW01000026">
    <property type="protein sequence ID" value="OIR09492.1"/>
    <property type="molecule type" value="Genomic_DNA"/>
</dbReference>